<evidence type="ECO:0000256" key="4">
    <source>
        <dbReference type="ARBA" id="ARBA00022679"/>
    </source>
</evidence>
<dbReference type="OrthoDB" id="6023281at2"/>
<reference evidence="11 12" key="1">
    <citation type="submission" date="2018-12" db="EMBL/GenBank/DDBJ databases">
        <title>Genomic taxonomy of the Vibrionaceae family.</title>
        <authorList>
            <person name="Gomez-Gil B."/>
            <person name="Enciso-Ibarra K."/>
        </authorList>
    </citation>
    <scope>NUCLEOTIDE SEQUENCE [LARGE SCALE GENOMIC DNA]</scope>
    <source>
        <strain evidence="11 12">CAIM 594</strain>
    </source>
</reference>
<dbReference type="InterPro" id="IPR001690">
    <property type="entry name" value="Autoind_synthase"/>
</dbReference>
<evidence type="ECO:0000313" key="11">
    <source>
        <dbReference type="EMBL" id="RSD28545.1"/>
    </source>
</evidence>
<evidence type="ECO:0000313" key="10">
    <source>
        <dbReference type="EMBL" id="NOH73380.1"/>
    </source>
</evidence>
<dbReference type="InterPro" id="IPR016181">
    <property type="entry name" value="Acyl_CoA_acyltransferase"/>
</dbReference>
<dbReference type="Pfam" id="PF00765">
    <property type="entry name" value="Autoind_synth"/>
    <property type="match status" value="1"/>
</dbReference>
<reference evidence="10 13" key="2">
    <citation type="submission" date="2019-09" db="EMBL/GenBank/DDBJ databases">
        <title>Draft genome sequencing and comparative genomics of hatchery-associated Vibrios.</title>
        <authorList>
            <person name="Kehlet-Delgado H."/>
            <person name="Mueller R.S."/>
        </authorList>
    </citation>
    <scope>NUCLEOTIDE SEQUENCE [LARGE SCALE GENOMIC DNA]</scope>
    <source>
        <strain evidence="10 13">99-46-Y</strain>
    </source>
</reference>
<evidence type="ECO:0000256" key="1">
    <source>
        <dbReference type="ARBA" id="ARBA00012340"/>
    </source>
</evidence>
<keyword evidence="4 9" id="KW-0808">Transferase</keyword>
<dbReference type="PROSITE" id="PS51187">
    <property type="entry name" value="AUTOINDUCER_SYNTH_2"/>
    <property type="match status" value="1"/>
</dbReference>
<keyword evidence="3 8" id="KW-0673">Quorum sensing</keyword>
<dbReference type="GO" id="GO:0007165">
    <property type="term" value="P:signal transduction"/>
    <property type="evidence" value="ECO:0007669"/>
    <property type="project" value="TreeGrafter"/>
</dbReference>
<evidence type="ECO:0000256" key="9">
    <source>
        <dbReference type="RuleBase" id="RU361135"/>
    </source>
</evidence>
<dbReference type="EC" id="2.3.1.184" evidence="1 9"/>
<name>A0A427TWK7_9VIBR</name>
<evidence type="ECO:0000256" key="6">
    <source>
        <dbReference type="ARBA" id="ARBA00022929"/>
    </source>
</evidence>
<dbReference type="Gene3D" id="3.40.630.30">
    <property type="match status" value="1"/>
</dbReference>
<evidence type="ECO:0000313" key="12">
    <source>
        <dbReference type="Proteomes" id="UP000269041"/>
    </source>
</evidence>
<sequence>MTIECITVSTLHNFRGNPLADQFQLRYRSVIERQSWDVPYINCMEYDQYDNPATIYFVWRENEKVRGVARLYPTTRPYMLKEVFPHIVTYEPLPCDANIWEGSRFCLDKGLSPAQRKRVIQELVIAYLEYSLIHGITSIVGLMLPAYWKSVFINNGCPVSWLGEFSVAGDGKKIRAGKLIITKDILHSARIIAGIFESVLSFGDQEAMIEYS</sequence>
<dbReference type="PANTHER" id="PTHR39322:SF1">
    <property type="entry name" value="ISOVALERYL-HOMOSERINE LACTONE SYNTHASE"/>
    <property type="match status" value="1"/>
</dbReference>
<dbReference type="SUPFAM" id="SSF55729">
    <property type="entry name" value="Acyl-CoA N-acyltransferases (Nat)"/>
    <property type="match status" value="1"/>
</dbReference>
<dbReference type="PRINTS" id="PR01549">
    <property type="entry name" value="AUTOINDCRSYN"/>
</dbReference>
<dbReference type="GO" id="GO:0061579">
    <property type="term" value="F:N-acyl homoserine lactone synthase activity"/>
    <property type="evidence" value="ECO:0007669"/>
    <property type="project" value="UniProtKB-UniRule"/>
</dbReference>
<evidence type="ECO:0000256" key="3">
    <source>
        <dbReference type="ARBA" id="ARBA00022654"/>
    </source>
</evidence>
<gene>
    <name evidence="11" type="ORF">EJA03_19115</name>
    <name evidence="10" type="ORF">F0225_18880</name>
</gene>
<comment type="catalytic activity">
    <reaction evidence="7 9">
        <text>a fatty acyl-[ACP] + S-adenosyl-L-methionine = an N-acyl-L-homoserine lactone + S-methyl-5'-thioadenosine + holo-[ACP] + H(+)</text>
        <dbReference type="Rhea" id="RHEA:10096"/>
        <dbReference type="Rhea" id="RHEA-COMP:9685"/>
        <dbReference type="Rhea" id="RHEA-COMP:14125"/>
        <dbReference type="ChEBI" id="CHEBI:15378"/>
        <dbReference type="ChEBI" id="CHEBI:17509"/>
        <dbReference type="ChEBI" id="CHEBI:55474"/>
        <dbReference type="ChEBI" id="CHEBI:59789"/>
        <dbReference type="ChEBI" id="CHEBI:64479"/>
        <dbReference type="ChEBI" id="CHEBI:138651"/>
        <dbReference type="EC" id="2.3.1.184"/>
    </reaction>
</comment>
<evidence type="ECO:0000313" key="13">
    <source>
        <dbReference type="Proteomes" id="UP000565719"/>
    </source>
</evidence>
<proteinExistence type="inferred from homology"/>
<evidence type="ECO:0000256" key="7">
    <source>
        <dbReference type="ARBA" id="ARBA00048576"/>
    </source>
</evidence>
<dbReference type="RefSeq" id="WP_125323329.1">
    <property type="nucleotide sequence ID" value="NZ_AP024889.1"/>
</dbReference>
<evidence type="ECO:0000256" key="5">
    <source>
        <dbReference type="ARBA" id="ARBA00022691"/>
    </source>
</evidence>
<keyword evidence="6 8" id="KW-0071">Autoinducer synthesis</keyword>
<keyword evidence="12" id="KW-1185">Reference proteome</keyword>
<dbReference type="AlphaFoldDB" id="A0A427TWK7"/>
<dbReference type="EMBL" id="RSFA01000153">
    <property type="protein sequence ID" value="RSD28545.1"/>
    <property type="molecule type" value="Genomic_DNA"/>
</dbReference>
<dbReference type="Proteomes" id="UP000269041">
    <property type="component" value="Unassembled WGS sequence"/>
</dbReference>
<dbReference type="PANTHER" id="PTHR39322">
    <property type="entry name" value="ACYL-HOMOSERINE-LACTONE SYNTHASE"/>
    <property type="match status" value="1"/>
</dbReference>
<protein>
    <recommendedName>
        <fullName evidence="2 9">Acyl-homoserine-lactone synthase</fullName>
        <ecNumber evidence="1 9">2.3.1.184</ecNumber>
    </recommendedName>
    <alternativeName>
        <fullName evidence="9">Autoinducer synthesis protein</fullName>
    </alternativeName>
</protein>
<dbReference type="EMBL" id="VTXC01000091">
    <property type="protein sequence ID" value="NOH73380.1"/>
    <property type="molecule type" value="Genomic_DNA"/>
</dbReference>
<accession>A0A427TWK7</accession>
<dbReference type="Proteomes" id="UP000565719">
    <property type="component" value="Unassembled WGS sequence"/>
</dbReference>
<evidence type="ECO:0000256" key="2">
    <source>
        <dbReference type="ARBA" id="ARBA00018768"/>
    </source>
</evidence>
<organism evidence="11 12">
    <name type="scientific">Vibrio pectenicida</name>
    <dbReference type="NCBI Taxonomy" id="62763"/>
    <lineage>
        <taxon>Bacteria</taxon>
        <taxon>Pseudomonadati</taxon>
        <taxon>Pseudomonadota</taxon>
        <taxon>Gammaproteobacteria</taxon>
        <taxon>Vibrionales</taxon>
        <taxon>Vibrionaceae</taxon>
        <taxon>Vibrio</taxon>
    </lineage>
</organism>
<comment type="caution">
    <text evidence="11">The sequence shown here is derived from an EMBL/GenBank/DDBJ whole genome shotgun (WGS) entry which is preliminary data.</text>
</comment>
<comment type="similarity">
    <text evidence="8 9">Belongs to the autoinducer synthase family.</text>
</comment>
<dbReference type="GO" id="GO:0009372">
    <property type="term" value="P:quorum sensing"/>
    <property type="evidence" value="ECO:0007669"/>
    <property type="project" value="UniProtKB-UniRule"/>
</dbReference>
<keyword evidence="5 9" id="KW-0949">S-adenosyl-L-methionine</keyword>
<evidence type="ECO:0000256" key="8">
    <source>
        <dbReference type="PROSITE-ProRule" id="PRU00533"/>
    </source>
</evidence>